<dbReference type="PATRIC" id="fig|1747903.4.peg.128"/>
<dbReference type="AlphaFoldDB" id="A0A1A7BWZ3"/>
<reference evidence="1 2" key="1">
    <citation type="submission" date="2016-04" db="EMBL/GenBank/DDBJ databases">
        <title>Draft genome sequence of Janthinobacterium psychrotolerans sp. nov., isolated from freshwater sediments in Denmark.</title>
        <authorList>
            <person name="Gong X."/>
            <person name="Skrivergaard S."/>
            <person name="Korsgaard B.S."/>
            <person name="Schreiber L."/>
            <person name="Marshall I.P."/>
            <person name="Finster K."/>
            <person name="Schramm A."/>
        </authorList>
    </citation>
    <scope>NUCLEOTIDE SEQUENCE [LARGE SCALE GENOMIC DNA]</scope>
    <source>
        <strain evidence="1 2">S3-2</strain>
    </source>
</reference>
<accession>A0A1A7BWZ3</accession>
<gene>
    <name evidence="1" type="ORF">ASR47_1001120</name>
</gene>
<keyword evidence="2" id="KW-1185">Reference proteome</keyword>
<protein>
    <submittedName>
        <fullName evidence="1">Uncharacterized protein</fullName>
    </submittedName>
</protein>
<dbReference type="OrthoDB" id="8776326at2"/>
<proteinExistence type="predicted"/>
<evidence type="ECO:0000313" key="2">
    <source>
        <dbReference type="Proteomes" id="UP000092713"/>
    </source>
</evidence>
<dbReference type="RefSeq" id="WP_065310446.1">
    <property type="nucleotide sequence ID" value="NZ_LOCQ01000062.1"/>
</dbReference>
<dbReference type="Proteomes" id="UP000092713">
    <property type="component" value="Unassembled WGS sequence"/>
</dbReference>
<sequence length="106" mass="11778">MANDRIDTMLATHEQQPELMLSNVLHLMSHYHADAACPKLASVIERHLRVLSGLPNLAPVLQATCQQLSQQWASLVEVKPAQPAKGSLLERLDRLVNPKRTLPLAQ</sequence>
<dbReference type="EMBL" id="LOCQ01000062">
    <property type="protein sequence ID" value="OBV36648.1"/>
    <property type="molecule type" value="Genomic_DNA"/>
</dbReference>
<dbReference type="STRING" id="1747903.ASR47_1001120"/>
<organism evidence="1 2">
    <name type="scientific">Janthinobacterium psychrotolerans</name>
    <dbReference type="NCBI Taxonomy" id="1747903"/>
    <lineage>
        <taxon>Bacteria</taxon>
        <taxon>Pseudomonadati</taxon>
        <taxon>Pseudomonadota</taxon>
        <taxon>Betaproteobacteria</taxon>
        <taxon>Burkholderiales</taxon>
        <taxon>Oxalobacteraceae</taxon>
        <taxon>Janthinobacterium</taxon>
    </lineage>
</organism>
<name>A0A1A7BWZ3_9BURK</name>
<comment type="caution">
    <text evidence="1">The sequence shown here is derived from an EMBL/GenBank/DDBJ whole genome shotgun (WGS) entry which is preliminary data.</text>
</comment>
<evidence type="ECO:0000313" key="1">
    <source>
        <dbReference type="EMBL" id="OBV36648.1"/>
    </source>
</evidence>